<evidence type="ECO:0008006" key="3">
    <source>
        <dbReference type="Google" id="ProtNLM"/>
    </source>
</evidence>
<gene>
    <name evidence="1" type="ORF">SAMN05421877_102202</name>
</gene>
<dbReference type="EMBL" id="FNUT01000002">
    <property type="protein sequence ID" value="SEF71014.1"/>
    <property type="molecule type" value="Genomic_DNA"/>
</dbReference>
<dbReference type="Proteomes" id="UP000236731">
    <property type="component" value="Unassembled WGS sequence"/>
</dbReference>
<dbReference type="PROSITE" id="PS51257">
    <property type="entry name" value="PROKAR_LIPOPROTEIN"/>
    <property type="match status" value="1"/>
</dbReference>
<dbReference type="Pfam" id="PF14135">
    <property type="entry name" value="DUF4302"/>
    <property type="match status" value="1"/>
</dbReference>
<name>A0A1H5U7K0_9SPHI</name>
<evidence type="ECO:0000313" key="1">
    <source>
        <dbReference type="EMBL" id="SEF71014.1"/>
    </source>
</evidence>
<keyword evidence="2" id="KW-1185">Reference proteome</keyword>
<dbReference type="AlphaFoldDB" id="A0A1H5U7K0"/>
<dbReference type="InterPro" id="IPR025396">
    <property type="entry name" value="DUF4302"/>
</dbReference>
<proteinExistence type="predicted"/>
<protein>
    <recommendedName>
        <fullName evidence="3">DUF4302 domain-containing protein</fullName>
    </recommendedName>
</protein>
<dbReference type="OrthoDB" id="707849at2"/>
<sequence length="424" mass="49128">MKKNILYYLFIVVLFSSCTKEEIKTERPDEKLFRVHEEYMDMLTEAESGWVGYLFPRGGRGFTFRFVFTENNRVRTSANLDERYTVEEMESSFRVVADQTPSLSFDTYSYLHLLSDPDEFVFGGARGQGHYSDFEFSFMKVSKDTIQLKGNHNGSTLLLIRASLGQDVNFIRNSYALNRKMAEINDFPKYHKKVTINNTDFTFTISPHINSIAFYHQEGGTFKQTMGIYTANDYGIRFKEPVELAGEVFNEITDFKVDARNNQGSFVINNKEIKITALDAPLYIDRLAPTRFREIPKQFHSRHMFTIDGVHDAIGLRGLEDFIGGFYLSNVNQTRHDAMYLVYRTGSRYVGPLFFTHIEEQTGIMKHIKDIEAYGYNPGPEGIIIVRRFNDQWFDEAGFYVFQTGPTDYDLVNAKNGNIWVRFN</sequence>
<reference evidence="2" key="1">
    <citation type="submission" date="2016-10" db="EMBL/GenBank/DDBJ databases">
        <authorList>
            <person name="Varghese N."/>
            <person name="Submissions S."/>
        </authorList>
    </citation>
    <scope>NUCLEOTIDE SEQUENCE [LARGE SCALE GENOMIC DNA]</scope>
    <source>
        <strain evidence="2">DSM 22361</strain>
    </source>
</reference>
<evidence type="ECO:0000313" key="2">
    <source>
        <dbReference type="Proteomes" id="UP000236731"/>
    </source>
</evidence>
<organism evidence="1 2">
    <name type="scientific">Sphingobacterium lactis</name>
    <dbReference type="NCBI Taxonomy" id="797291"/>
    <lineage>
        <taxon>Bacteria</taxon>
        <taxon>Pseudomonadati</taxon>
        <taxon>Bacteroidota</taxon>
        <taxon>Sphingobacteriia</taxon>
        <taxon>Sphingobacteriales</taxon>
        <taxon>Sphingobacteriaceae</taxon>
        <taxon>Sphingobacterium</taxon>
    </lineage>
</organism>
<dbReference type="RefSeq" id="WP_103905224.1">
    <property type="nucleotide sequence ID" value="NZ_CP049246.1"/>
</dbReference>
<accession>A0A1H5U7K0</accession>